<dbReference type="GO" id="GO:0005886">
    <property type="term" value="C:plasma membrane"/>
    <property type="evidence" value="ECO:0007669"/>
    <property type="project" value="UniProtKB-SubCell"/>
</dbReference>
<dbReference type="GO" id="GO:0005524">
    <property type="term" value="F:ATP binding"/>
    <property type="evidence" value="ECO:0007669"/>
    <property type="project" value="UniProtKB-KW"/>
</dbReference>
<name>A0A4P8EFB2_9RHOB</name>
<gene>
    <name evidence="9" type="ORF">EOK75_06575</name>
</gene>
<dbReference type="FunFam" id="3.40.50.300:FF:000016">
    <property type="entry name" value="Oligopeptide ABC transporter ATP-binding component"/>
    <property type="match status" value="2"/>
</dbReference>
<dbReference type="OrthoDB" id="9802264at2"/>
<comment type="similarity">
    <text evidence="2">Belongs to the ABC transporter superfamily.</text>
</comment>
<dbReference type="InterPro" id="IPR017871">
    <property type="entry name" value="ABC_transporter-like_CS"/>
</dbReference>
<keyword evidence="5" id="KW-0547">Nucleotide-binding</keyword>
<dbReference type="GO" id="GO:0015833">
    <property type="term" value="P:peptide transport"/>
    <property type="evidence" value="ECO:0007669"/>
    <property type="project" value="InterPro"/>
</dbReference>
<dbReference type="SMART" id="SM00382">
    <property type="entry name" value="AAA"/>
    <property type="match status" value="2"/>
</dbReference>
<evidence type="ECO:0000259" key="8">
    <source>
        <dbReference type="PROSITE" id="PS50893"/>
    </source>
</evidence>
<dbReference type="GO" id="GO:0055085">
    <property type="term" value="P:transmembrane transport"/>
    <property type="evidence" value="ECO:0007669"/>
    <property type="project" value="UniProtKB-ARBA"/>
</dbReference>
<evidence type="ECO:0000256" key="6">
    <source>
        <dbReference type="ARBA" id="ARBA00022840"/>
    </source>
</evidence>
<keyword evidence="6 9" id="KW-0067">ATP-binding</keyword>
<proteinExistence type="inferred from homology"/>
<accession>A0A4P8EFB2</accession>
<keyword evidence="10" id="KW-1185">Reference proteome</keyword>
<evidence type="ECO:0000256" key="4">
    <source>
        <dbReference type="ARBA" id="ARBA00022475"/>
    </source>
</evidence>
<evidence type="ECO:0000256" key="2">
    <source>
        <dbReference type="ARBA" id="ARBA00005417"/>
    </source>
</evidence>
<feature type="domain" description="ABC transporter" evidence="8">
    <location>
        <begin position="340"/>
        <end position="588"/>
    </location>
</feature>
<feature type="domain" description="ABC transporter" evidence="8">
    <location>
        <begin position="4"/>
        <end position="252"/>
    </location>
</feature>
<keyword evidence="7" id="KW-0472">Membrane</keyword>
<reference evidence="9 10" key="1">
    <citation type="submission" date="2019-05" db="EMBL/GenBank/DDBJ databases">
        <title>Pseudorhodobacter turbinis sp. nov., isolated from the gut of the Korean turban shell.</title>
        <authorList>
            <person name="Jeong Y.-S."/>
            <person name="Kang W.-R."/>
            <person name="Bae J.-W."/>
        </authorList>
    </citation>
    <scope>NUCLEOTIDE SEQUENCE [LARGE SCALE GENOMIC DNA]</scope>
    <source>
        <strain evidence="9 10">S12M18</strain>
    </source>
</reference>
<dbReference type="PROSITE" id="PS50893">
    <property type="entry name" value="ABC_TRANSPORTER_2"/>
    <property type="match status" value="2"/>
</dbReference>
<dbReference type="GO" id="GO:0016887">
    <property type="term" value="F:ATP hydrolysis activity"/>
    <property type="evidence" value="ECO:0007669"/>
    <property type="project" value="InterPro"/>
</dbReference>
<keyword evidence="4" id="KW-1003">Cell membrane</keyword>
<evidence type="ECO:0000313" key="9">
    <source>
        <dbReference type="EMBL" id="QCO55449.1"/>
    </source>
</evidence>
<sequence>MPLIEARNINIRIPTEDGMLYAAKNISFSVEAGSLFGIAGESGSGKSVLTQAIMGLLPGVEIEGECLFDGRDMLQITEAERRALRGKHIGMVFQDPMSSLHPYYSIGQQITEVIHTHETVSKRDAQSRAAEMLTKVGIQDAEDRLDDYPHQFSGGMRQRVMIAMALVLRPALIIADEPTTALDVTVQAQIMALLGQMRHELGVTIIMITHDLGLLSSIADHVMVMYAGSPLEIGPANAVFRAPSHPYTMGLLRSSPGAADSRNALVSIAGRPPSLLARPHACIFAPRCDQVAAICRTDPPPLRLYSDGTAALCHFEAKLPAPGNPKQAAPKPAQQAATLLKVKDVRLTYKIKSGFARARELEVLKGISLNVARGETLGIVGESGCGKSTLARAIAGLIPITSGNISFDGQDVGSLTAPEWRAMRKRVQVVFQDPYGSLNPRRRVGAIIGEPFRIHNLASGAVRKREVCQLMELVGLNPEHYNRFPSEFSGGQRQRIGVARALALQPDLLILDEPVSALDVSIQAQILNLMQDIQDEMGLTYLFISHDLTVVRHMCDTIAVMDGGRIIEMAKTEDIFNSPREDYTRTLLAASHVPPTPTLDTDRKLLEIIDGGTA</sequence>
<dbReference type="Gene3D" id="3.40.50.300">
    <property type="entry name" value="P-loop containing nucleotide triphosphate hydrolases"/>
    <property type="match status" value="2"/>
</dbReference>
<evidence type="ECO:0000256" key="7">
    <source>
        <dbReference type="ARBA" id="ARBA00023136"/>
    </source>
</evidence>
<evidence type="ECO:0000313" key="10">
    <source>
        <dbReference type="Proteomes" id="UP000298631"/>
    </source>
</evidence>
<dbReference type="KEGG" id="pseb:EOK75_06575"/>
<organism evidence="9 10">
    <name type="scientific">Pseudorhodobacter turbinis</name>
    <dbReference type="NCBI Taxonomy" id="2500533"/>
    <lineage>
        <taxon>Bacteria</taxon>
        <taxon>Pseudomonadati</taxon>
        <taxon>Pseudomonadota</taxon>
        <taxon>Alphaproteobacteria</taxon>
        <taxon>Rhodobacterales</taxon>
        <taxon>Paracoccaceae</taxon>
        <taxon>Pseudorhodobacter</taxon>
    </lineage>
</organism>
<dbReference type="SUPFAM" id="SSF52540">
    <property type="entry name" value="P-loop containing nucleoside triphosphate hydrolases"/>
    <property type="match status" value="2"/>
</dbReference>
<dbReference type="Pfam" id="PF00005">
    <property type="entry name" value="ABC_tran"/>
    <property type="match status" value="2"/>
</dbReference>
<dbReference type="NCBIfam" id="NF008453">
    <property type="entry name" value="PRK11308.1"/>
    <property type="match status" value="2"/>
</dbReference>
<dbReference type="Proteomes" id="UP000298631">
    <property type="component" value="Chromosome"/>
</dbReference>
<dbReference type="InterPro" id="IPR013563">
    <property type="entry name" value="Oligopep_ABC_C"/>
</dbReference>
<keyword evidence="3" id="KW-0813">Transport</keyword>
<dbReference type="NCBIfam" id="TIGR01727">
    <property type="entry name" value="oligo_HPY"/>
    <property type="match status" value="1"/>
</dbReference>
<dbReference type="PROSITE" id="PS00211">
    <property type="entry name" value="ABC_TRANSPORTER_1"/>
    <property type="match status" value="2"/>
</dbReference>
<protein>
    <submittedName>
        <fullName evidence="9">ABC transporter ATP-binding protein</fullName>
    </submittedName>
</protein>
<evidence type="ECO:0000256" key="5">
    <source>
        <dbReference type="ARBA" id="ARBA00022741"/>
    </source>
</evidence>
<dbReference type="PANTHER" id="PTHR43297">
    <property type="entry name" value="OLIGOPEPTIDE TRANSPORT ATP-BINDING PROTEIN APPD"/>
    <property type="match status" value="1"/>
</dbReference>
<dbReference type="NCBIfam" id="NF007739">
    <property type="entry name" value="PRK10419.1"/>
    <property type="match status" value="2"/>
</dbReference>
<comment type="subcellular location">
    <subcellularLocation>
        <location evidence="1">Cell inner membrane</location>
        <topology evidence="1">Peripheral membrane protein</topology>
    </subcellularLocation>
</comment>
<dbReference type="PANTHER" id="PTHR43297:SF2">
    <property type="entry name" value="DIPEPTIDE TRANSPORT ATP-BINDING PROTEIN DPPD"/>
    <property type="match status" value="1"/>
</dbReference>
<dbReference type="CDD" id="cd03257">
    <property type="entry name" value="ABC_NikE_OppD_transporters"/>
    <property type="match status" value="2"/>
</dbReference>
<evidence type="ECO:0000256" key="1">
    <source>
        <dbReference type="ARBA" id="ARBA00004417"/>
    </source>
</evidence>
<dbReference type="Pfam" id="PF08352">
    <property type="entry name" value="oligo_HPY"/>
    <property type="match status" value="2"/>
</dbReference>
<dbReference type="RefSeq" id="WP_137193122.1">
    <property type="nucleotide sequence ID" value="NZ_CP039964.1"/>
</dbReference>
<dbReference type="AlphaFoldDB" id="A0A4P8EFB2"/>
<dbReference type="EMBL" id="CP039964">
    <property type="protein sequence ID" value="QCO55449.1"/>
    <property type="molecule type" value="Genomic_DNA"/>
</dbReference>
<dbReference type="InterPro" id="IPR003439">
    <property type="entry name" value="ABC_transporter-like_ATP-bd"/>
</dbReference>
<dbReference type="InterPro" id="IPR050388">
    <property type="entry name" value="ABC_Ni/Peptide_Import"/>
</dbReference>
<dbReference type="InterPro" id="IPR003593">
    <property type="entry name" value="AAA+_ATPase"/>
</dbReference>
<dbReference type="InterPro" id="IPR027417">
    <property type="entry name" value="P-loop_NTPase"/>
</dbReference>
<evidence type="ECO:0000256" key="3">
    <source>
        <dbReference type="ARBA" id="ARBA00022448"/>
    </source>
</evidence>